<dbReference type="OMA" id="IREILTW"/>
<dbReference type="Proteomes" id="UP000077755">
    <property type="component" value="Chromosome 1"/>
</dbReference>
<name>A0A162B9I6_DAUCS</name>
<evidence type="ECO:0000259" key="1">
    <source>
        <dbReference type="PROSITE" id="PS50181"/>
    </source>
</evidence>
<dbReference type="EMBL" id="CP093343">
    <property type="protein sequence ID" value="WOG85443.1"/>
    <property type="molecule type" value="Genomic_DNA"/>
</dbReference>
<proteinExistence type="predicted"/>
<gene>
    <name evidence="2" type="ORF">DCAR_004309</name>
    <name evidence="3" type="ORF">DCAR_0104632</name>
</gene>
<feature type="domain" description="F-box" evidence="1">
    <location>
        <begin position="1"/>
        <end position="43"/>
    </location>
</feature>
<keyword evidence="4" id="KW-1185">Reference proteome</keyword>
<dbReference type="InterPro" id="IPR036047">
    <property type="entry name" value="F-box-like_dom_sf"/>
</dbReference>
<organism evidence="2">
    <name type="scientific">Daucus carota subsp. sativus</name>
    <name type="common">Carrot</name>
    <dbReference type="NCBI Taxonomy" id="79200"/>
    <lineage>
        <taxon>Eukaryota</taxon>
        <taxon>Viridiplantae</taxon>
        <taxon>Streptophyta</taxon>
        <taxon>Embryophyta</taxon>
        <taxon>Tracheophyta</taxon>
        <taxon>Spermatophyta</taxon>
        <taxon>Magnoliopsida</taxon>
        <taxon>eudicotyledons</taxon>
        <taxon>Gunneridae</taxon>
        <taxon>Pentapetalae</taxon>
        <taxon>asterids</taxon>
        <taxon>campanulids</taxon>
        <taxon>Apiales</taxon>
        <taxon>Apiaceae</taxon>
        <taxon>Apioideae</taxon>
        <taxon>Scandiceae</taxon>
        <taxon>Daucinae</taxon>
        <taxon>Daucus</taxon>
        <taxon>Daucus sect. Daucus</taxon>
    </lineage>
</organism>
<dbReference type="PANTHER" id="PTHR31672">
    <property type="entry name" value="BNACNNG10540D PROTEIN"/>
    <property type="match status" value="1"/>
</dbReference>
<evidence type="ECO:0000313" key="3">
    <source>
        <dbReference type="EMBL" id="WOG85443.1"/>
    </source>
</evidence>
<dbReference type="Pfam" id="PF00646">
    <property type="entry name" value="F-box"/>
    <property type="match status" value="1"/>
</dbReference>
<dbReference type="SMART" id="SM00256">
    <property type="entry name" value="FBOX"/>
    <property type="match status" value="1"/>
</dbReference>
<sequence length="117" mass="13199">MELPSELLDEILYRLPVKHLLRCRCVSKEWCSLIDSTPFAKKHLKRALEGNEDGLIINERGKFYLAEDFKPNLDGGDSHEVVAVDINDPLKTLISGADFVGSATCQWSSLCVQEYDE</sequence>
<dbReference type="AlphaFoldDB" id="A0A162B9I6"/>
<reference evidence="2" key="1">
    <citation type="journal article" date="2016" name="Nat. Genet.">
        <title>A high-quality carrot genome assembly provides new insights into carotenoid accumulation and asterid genome evolution.</title>
        <authorList>
            <person name="Iorizzo M."/>
            <person name="Ellison S."/>
            <person name="Senalik D."/>
            <person name="Zeng P."/>
            <person name="Satapoomin P."/>
            <person name="Huang J."/>
            <person name="Bowman M."/>
            <person name="Iovene M."/>
            <person name="Sanseverino W."/>
            <person name="Cavagnaro P."/>
            <person name="Yildiz M."/>
            <person name="Macko-Podgorni A."/>
            <person name="Moranska E."/>
            <person name="Grzebelus E."/>
            <person name="Grzebelus D."/>
            <person name="Ashrafi H."/>
            <person name="Zheng Z."/>
            <person name="Cheng S."/>
            <person name="Spooner D."/>
            <person name="Van Deynze A."/>
            <person name="Simon P."/>
        </authorList>
    </citation>
    <scope>NUCLEOTIDE SEQUENCE [LARGE SCALE GENOMIC DNA]</scope>
    <source>
        <tissue evidence="2">Leaf</tissue>
    </source>
</reference>
<evidence type="ECO:0000313" key="2">
    <source>
        <dbReference type="EMBL" id="KZN11653.1"/>
    </source>
</evidence>
<dbReference type="Gene3D" id="1.20.1280.50">
    <property type="match status" value="1"/>
</dbReference>
<dbReference type="InterPro" id="IPR050796">
    <property type="entry name" value="SCF_F-box_component"/>
</dbReference>
<reference evidence="3" key="2">
    <citation type="submission" date="2022-03" db="EMBL/GenBank/DDBJ databases">
        <title>Draft title - Genomic analysis of global carrot germplasm unveils the trajectory of domestication and the origin of high carotenoid orange carrot.</title>
        <authorList>
            <person name="Iorizzo M."/>
            <person name="Ellison S."/>
            <person name="Senalik D."/>
            <person name="Macko-Podgorni A."/>
            <person name="Grzebelus D."/>
            <person name="Bostan H."/>
            <person name="Rolling W."/>
            <person name="Curaba J."/>
            <person name="Simon P."/>
        </authorList>
    </citation>
    <scope>NUCLEOTIDE SEQUENCE</scope>
    <source>
        <tissue evidence="3">Leaf</tissue>
    </source>
</reference>
<dbReference type="EMBL" id="LNRQ01000001">
    <property type="protein sequence ID" value="KZN11653.1"/>
    <property type="molecule type" value="Genomic_DNA"/>
</dbReference>
<accession>A0A162B9I6</accession>
<dbReference type="PANTHER" id="PTHR31672:SF13">
    <property type="entry name" value="F-BOX PROTEIN CPR30-LIKE"/>
    <property type="match status" value="1"/>
</dbReference>
<dbReference type="SUPFAM" id="SSF81383">
    <property type="entry name" value="F-box domain"/>
    <property type="match status" value="1"/>
</dbReference>
<dbReference type="PROSITE" id="PS50181">
    <property type="entry name" value="FBOX"/>
    <property type="match status" value="1"/>
</dbReference>
<evidence type="ECO:0000313" key="4">
    <source>
        <dbReference type="Proteomes" id="UP000077755"/>
    </source>
</evidence>
<dbReference type="Gramene" id="KZN11653">
    <property type="protein sequence ID" value="KZN11653"/>
    <property type="gene ID" value="DCAR_004309"/>
</dbReference>
<dbReference type="InterPro" id="IPR001810">
    <property type="entry name" value="F-box_dom"/>
</dbReference>
<protein>
    <recommendedName>
        <fullName evidence="1">F-box domain-containing protein</fullName>
    </recommendedName>
</protein>
<dbReference type="CDD" id="cd22157">
    <property type="entry name" value="F-box_AtFBW1-like"/>
    <property type="match status" value="1"/>
</dbReference>